<evidence type="ECO:0000313" key="2">
    <source>
        <dbReference type="Proteomes" id="UP001469553"/>
    </source>
</evidence>
<protein>
    <submittedName>
        <fullName evidence="1">Uncharacterized protein</fullName>
    </submittedName>
</protein>
<name>A0ABV0Y075_9TELE</name>
<accession>A0ABV0Y075</accession>
<dbReference type="EMBL" id="JAHRIP010019340">
    <property type="protein sequence ID" value="MEQ2287142.1"/>
    <property type="molecule type" value="Genomic_DNA"/>
</dbReference>
<dbReference type="Proteomes" id="UP001469553">
    <property type="component" value="Unassembled WGS sequence"/>
</dbReference>
<comment type="caution">
    <text evidence="1">The sequence shown here is derived from an EMBL/GenBank/DDBJ whole genome shotgun (WGS) entry which is preliminary data.</text>
</comment>
<gene>
    <name evidence="1" type="ORF">AMECASPLE_009473</name>
</gene>
<reference evidence="1 2" key="1">
    <citation type="submission" date="2021-06" db="EMBL/GenBank/DDBJ databases">
        <authorList>
            <person name="Palmer J.M."/>
        </authorList>
    </citation>
    <scope>NUCLEOTIDE SEQUENCE [LARGE SCALE GENOMIC DNA]</scope>
    <source>
        <strain evidence="1 2">AS_MEX2019</strain>
        <tissue evidence="1">Muscle</tissue>
    </source>
</reference>
<proteinExistence type="predicted"/>
<sequence length="74" mass="8253">MNCFVLMLPWATGDIVDENSLVTGRDIEQDQPQEEAAICLNRLGDERAGRGNKQAEKHQTLNNCEGKWLIAAII</sequence>
<keyword evidence="2" id="KW-1185">Reference proteome</keyword>
<organism evidence="1 2">
    <name type="scientific">Ameca splendens</name>
    <dbReference type="NCBI Taxonomy" id="208324"/>
    <lineage>
        <taxon>Eukaryota</taxon>
        <taxon>Metazoa</taxon>
        <taxon>Chordata</taxon>
        <taxon>Craniata</taxon>
        <taxon>Vertebrata</taxon>
        <taxon>Euteleostomi</taxon>
        <taxon>Actinopterygii</taxon>
        <taxon>Neopterygii</taxon>
        <taxon>Teleostei</taxon>
        <taxon>Neoteleostei</taxon>
        <taxon>Acanthomorphata</taxon>
        <taxon>Ovalentaria</taxon>
        <taxon>Atherinomorphae</taxon>
        <taxon>Cyprinodontiformes</taxon>
        <taxon>Goodeidae</taxon>
        <taxon>Ameca</taxon>
    </lineage>
</organism>
<evidence type="ECO:0000313" key="1">
    <source>
        <dbReference type="EMBL" id="MEQ2287142.1"/>
    </source>
</evidence>